<dbReference type="Proteomes" id="UP001151760">
    <property type="component" value="Unassembled WGS sequence"/>
</dbReference>
<comment type="caution">
    <text evidence="1">The sequence shown here is derived from an EMBL/GenBank/DDBJ whole genome shotgun (WGS) entry which is preliminary data.</text>
</comment>
<evidence type="ECO:0000313" key="2">
    <source>
        <dbReference type="Proteomes" id="UP001151760"/>
    </source>
</evidence>
<keyword evidence="2" id="KW-1185">Reference proteome</keyword>
<evidence type="ECO:0000313" key="1">
    <source>
        <dbReference type="EMBL" id="GJT36703.1"/>
    </source>
</evidence>
<name>A0ABQ5DEI1_9ASTR</name>
<organism evidence="1 2">
    <name type="scientific">Tanacetum coccineum</name>
    <dbReference type="NCBI Taxonomy" id="301880"/>
    <lineage>
        <taxon>Eukaryota</taxon>
        <taxon>Viridiplantae</taxon>
        <taxon>Streptophyta</taxon>
        <taxon>Embryophyta</taxon>
        <taxon>Tracheophyta</taxon>
        <taxon>Spermatophyta</taxon>
        <taxon>Magnoliopsida</taxon>
        <taxon>eudicotyledons</taxon>
        <taxon>Gunneridae</taxon>
        <taxon>Pentapetalae</taxon>
        <taxon>asterids</taxon>
        <taxon>campanulids</taxon>
        <taxon>Asterales</taxon>
        <taxon>Asteraceae</taxon>
        <taxon>Asteroideae</taxon>
        <taxon>Anthemideae</taxon>
        <taxon>Anthemidinae</taxon>
        <taxon>Tanacetum</taxon>
    </lineage>
</organism>
<reference evidence="1" key="1">
    <citation type="journal article" date="2022" name="Int. J. Mol. Sci.">
        <title>Draft Genome of Tanacetum Coccineum: Genomic Comparison of Closely Related Tanacetum-Family Plants.</title>
        <authorList>
            <person name="Yamashiro T."/>
            <person name="Shiraishi A."/>
            <person name="Nakayama K."/>
            <person name="Satake H."/>
        </authorList>
    </citation>
    <scope>NUCLEOTIDE SEQUENCE</scope>
</reference>
<sequence>MAYMGRNADILDDVSVNRYAGNPYNNNGWLEADDYLLGELEAIVDKQMVVPAIEEVAEPVDKAEEEQVIALVVGIAEGQMVAPVIDMEEDLALLFGEDDEDDDSGHEEEVWEVNEEWLMAPVTPPLVPFMLTLSVYEVGGPSTVADEGPSFSLLAPGLPIPPSVIDDLSTRLGILDYGHGQLVKKVIHVSDAEVAHRVSIGEIGPKISAVEGQI</sequence>
<dbReference type="EMBL" id="BQNB010015161">
    <property type="protein sequence ID" value="GJT36703.1"/>
    <property type="molecule type" value="Genomic_DNA"/>
</dbReference>
<proteinExistence type="predicted"/>
<protein>
    <submittedName>
        <fullName evidence="1">Uncharacterized protein</fullName>
    </submittedName>
</protein>
<gene>
    <name evidence="1" type="ORF">Tco_0927122</name>
</gene>
<accession>A0ABQ5DEI1</accession>
<reference evidence="1" key="2">
    <citation type="submission" date="2022-01" db="EMBL/GenBank/DDBJ databases">
        <authorList>
            <person name="Yamashiro T."/>
            <person name="Shiraishi A."/>
            <person name="Satake H."/>
            <person name="Nakayama K."/>
        </authorList>
    </citation>
    <scope>NUCLEOTIDE SEQUENCE</scope>
</reference>